<reference evidence="2 3" key="1">
    <citation type="submission" date="2021-03" db="EMBL/GenBank/DDBJ databases">
        <title>Genomic Encyclopedia of Type Strains, Phase IV (KMG-IV): sequencing the most valuable type-strain genomes for metagenomic binning, comparative biology and taxonomic classification.</title>
        <authorList>
            <person name="Goeker M."/>
        </authorList>
    </citation>
    <scope>NUCLEOTIDE SEQUENCE [LARGE SCALE GENOMIC DNA]</scope>
    <source>
        <strain evidence="2 3">DSM 13372</strain>
    </source>
</reference>
<dbReference type="Proteomes" id="UP000730739">
    <property type="component" value="Unassembled WGS sequence"/>
</dbReference>
<keyword evidence="1" id="KW-1133">Transmembrane helix</keyword>
<evidence type="ECO:0000313" key="2">
    <source>
        <dbReference type="EMBL" id="MBP2236446.1"/>
    </source>
</evidence>
<name>A0ABS4R0N2_9HYPH</name>
<evidence type="ECO:0000256" key="1">
    <source>
        <dbReference type="SAM" id="Phobius"/>
    </source>
</evidence>
<dbReference type="EMBL" id="JAGILA010000003">
    <property type="protein sequence ID" value="MBP2236446.1"/>
    <property type="molecule type" value="Genomic_DNA"/>
</dbReference>
<feature type="transmembrane region" description="Helical" evidence="1">
    <location>
        <begin position="108"/>
        <end position="125"/>
    </location>
</feature>
<evidence type="ECO:0008006" key="4">
    <source>
        <dbReference type="Google" id="ProtNLM"/>
    </source>
</evidence>
<evidence type="ECO:0000313" key="3">
    <source>
        <dbReference type="Proteomes" id="UP000730739"/>
    </source>
</evidence>
<keyword evidence="1" id="KW-0472">Membrane</keyword>
<keyword evidence="3" id="KW-1185">Reference proteome</keyword>
<keyword evidence="1" id="KW-0812">Transmembrane</keyword>
<protein>
    <recommendedName>
        <fullName evidence="4">Nif11 domain-containing protein</fullName>
    </recommendedName>
</protein>
<accession>A0ABS4R0N2</accession>
<gene>
    <name evidence="2" type="ORF">J2Z31_002960</name>
</gene>
<dbReference type="RefSeq" id="WP_028002763.1">
    <property type="nucleotide sequence ID" value="NZ_JAGILA010000003.1"/>
</dbReference>
<comment type="caution">
    <text evidence="2">The sequence shown here is derived from an EMBL/GenBank/DDBJ whole genome shotgun (WGS) entry which is preliminary data.</text>
</comment>
<organism evidence="2 3">
    <name type="scientific">Sinorhizobium kostiense</name>
    <dbReference type="NCBI Taxonomy" id="76747"/>
    <lineage>
        <taxon>Bacteria</taxon>
        <taxon>Pseudomonadati</taxon>
        <taxon>Pseudomonadota</taxon>
        <taxon>Alphaproteobacteria</taxon>
        <taxon>Hyphomicrobiales</taxon>
        <taxon>Rhizobiaceae</taxon>
        <taxon>Sinorhizobium/Ensifer group</taxon>
        <taxon>Sinorhizobium</taxon>
    </lineage>
</organism>
<proteinExistence type="predicted"/>
<sequence length="126" mass="13378">MPRTDVERFVNDLGKEGSLLEDLKPRATGLASIVAIGKSLNYNITLDEVQSYIRLNSRQKSPSKKLDAIAGRKRGSSRAALTSLVQTNALANNATDVPTSLVQVAEKGTSFAAVVLLVVVVVVVAT</sequence>